<comment type="caution">
    <text evidence="2">The sequence shown here is derived from an EMBL/GenBank/DDBJ whole genome shotgun (WGS) entry which is preliminary data.</text>
</comment>
<dbReference type="PANTHER" id="PTHR35801:SF1">
    <property type="entry name" value="PHOSPHOSERINE PHOSPHATASE RSBX"/>
    <property type="match status" value="1"/>
</dbReference>
<dbReference type="PANTHER" id="PTHR35801">
    <property type="entry name" value="PHOSPHOSERINE PHOSPHATASE RSBX"/>
    <property type="match status" value="1"/>
</dbReference>
<organism evidence="2 3">
    <name type="scientific">Methanolobus halotolerans</name>
    <dbReference type="NCBI Taxonomy" id="2052935"/>
    <lineage>
        <taxon>Archaea</taxon>
        <taxon>Methanobacteriati</taxon>
        <taxon>Methanobacteriota</taxon>
        <taxon>Stenosarchaea group</taxon>
        <taxon>Methanomicrobia</taxon>
        <taxon>Methanosarcinales</taxon>
        <taxon>Methanosarcinaceae</taxon>
        <taxon>Methanolobus</taxon>
    </lineage>
</organism>
<sequence length="186" mass="20573">MESRSFNGDVHCGDQCDWWLENDLLTLCMIDGLGHGIHAEEAAKAALGYVSSHLGESLDTLFSGCDRAVKQTRGVAMGIVRVDQNEYSLEYGGIGNTRAMIYGEDVSHFSSSWGIVGGGFRHLHIERTQLSPDNLLLMWTDGIPESLKLSAYDRYLLQDEQELARTLLGDHGRMTDDATILVYMTG</sequence>
<evidence type="ECO:0000259" key="1">
    <source>
        <dbReference type="SMART" id="SM00331"/>
    </source>
</evidence>
<reference evidence="2 3" key="1">
    <citation type="submission" date="2017-11" db="EMBL/GenBank/DDBJ databases">
        <title>Isolation and Characterization of Methanogenic Archaea from Saline Meromictic Lake at Siberia.</title>
        <authorList>
            <person name="Shen Y."/>
            <person name="Huang H.-H."/>
            <person name="Lai M.-C."/>
            <person name="Chen S.-C."/>
        </authorList>
    </citation>
    <scope>NUCLEOTIDE SEQUENCE [LARGE SCALE GENOMIC DNA]</scope>
    <source>
        <strain evidence="2 3">SY-01</strain>
    </source>
</reference>
<proteinExistence type="predicted"/>
<dbReference type="SMART" id="SM00331">
    <property type="entry name" value="PP2C_SIG"/>
    <property type="match status" value="1"/>
</dbReference>
<dbReference type="Pfam" id="PF07228">
    <property type="entry name" value="SpoIIE"/>
    <property type="match status" value="1"/>
</dbReference>
<dbReference type="InterPro" id="IPR001932">
    <property type="entry name" value="PPM-type_phosphatase-like_dom"/>
</dbReference>
<dbReference type="SUPFAM" id="SSF81606">
    <property type="entry name" value="PP2C-like"/>
    <property type="match status" value="1"/>
</dbReference>
<protein>
    <recommendedName>
        <fullName evidence="1">PPM-type phosphatase domain-containing protein</fullName>
    </recommendedName>
</protein>
<dbReference type="Gene3D" id="3.60.40.10">
    <property type="entry name" value="PPM-type phosphatase domain"/>
    <property type="match status" value="1"/>
</dbReference>
<name>A0A4E0QSE4_9EURY</name>
<dbReference type="InterPro" id="IPR039248">
    <property type="entry name" value="Ptase_RsbX"/>
</dbReference>
<accession>A0A4E0QSE4</accession>
<dbReference type="AlphaFoldDB" id="A0A4E0QSE4"/>
<evidence type="ECO:0000313" key="2">
    <source>
        <dbReference type="EMBL" id="TGC09838.1"/>
    </source>
</evidence>
<dbReference type="InterPro" id="IPR036457">
    <property type="entry name" value="PPM-type-like_dom_sf"/>
</dbReference>
<gene>
    <name evidence="2" type="ORF">CUN85_05665</name>
</gene>
<evidence type="ECO:0000313" key="3">
    <source>
        <dbReference type="Proteomes" id="UP000297295"/>
    </source>
</evidence>
<keyword evidence="3" id="KW-1185">Reference proteome</keyword>
<dbReference type="EMBL" id="PGGK01000004">
    <property type="protein sequence ID" value="TGC09838.1"/>
    <property type="molecule type" value="Genomic_DNA"/>
</dbReference>
<feature type="domain" description="PPM-type phosphatase" evidence="1">
    <location>
        <begin position="2"/>
        <end position="185"/>
    </location>
</feature>
<dbReference type="Proteomes" id="UP000297295">
    <property type="component" value="Unassembled WGS sequence"/>
</dbReference>